<name>A0AAV5TMF2_9BILA</name>
<evidence type="ECO:0000313" key="3">
    <source>
        <dbReference type="Proteomes" id="UP001432027"/>
    </source>
</evidence>
<proteinExistence type="predicted"/>
<keyword evidence="1" id="KW-0732">Signal</keyword>
<keyword evidence="3" id="KW-1185">Reference proteome</keyword>
<sequence length="136" mass="15634">NLPLLFSLLLSSSTAFQCLHGINKSSTVIECNTFCYSEFGVTSHSSALLNRGCSRERPIHEKLIYLVKFQVMLEDKECSENGIFHISPLNRSLRRERICCNYQKCNGLRKEMDVNSIHFLYFVTPVSLIAIRWLSL</sequence>
<comment type="caution">
    <text evidence="2">The sequence shown here is derived from an EMBL/GenBank/DDBJ whole genome shotgun (WGS) entry which is preliminary data.</text>
</comment>
<evidence type="ECO:0000256" key="1">
    <source>
        <dbReference type="SAM" id="SignalP"/>
    </source>
</evidence>
<dbReference type="EMBL" id="BTSX01000004">
    <property type="protein sequence ID" value="GMS95491.1"/>
    <property type="molecule type" value="Genomic_DNA"/>
</dbReference>
<accession>A0AAV5TMF2</accession>
<organism evidence="2 3">
    <name type="scientific">Pristionchus entomophagus</name>
    <dbReference type="NCBI Taxonomy" id="358040"/>
    <lineage>
        <taxon>Eukaryota</taxon>
        <taxon>Metazoa</taxon>
        <taxon>Ecdysozoa</taxon>
        <taxon>Nematoda</taxon>
        <taxon>Chromadorea</taxon>
        <taxon>Rhabditida</taxon>
        <taxon>Rhabditina</taxon>
        <taxon>Diplogasteromorpha</taxon>
        <taxon>Diplogasteroidea</taxon>
        <taxon>Neodiplogasteridae</taxon>
        <taxon>Pristionchus</taxon>
    </lineage>
</organism>
<feature type="chain" id="PRO_5043495765" evidence="1">
    <location>
        <begin position="16"/>
        <end position="136"/>
    </location>
</feature>
<feature type="signal peptide" evidence="1">
    <location>
        <begin position="1"/>
        <end position="15"/>
    </location>
</feature>
<dbReference type="Proteomes" id="UP001432027">
    <property type="component" value="Unassembled WGS sequence"/>
</dbReference>
<gene>
    <name evidence="2" type="ORF">PENTCL1PPCAC_17666</name>
</gene>
<evidence type="ECO:0000313" key="2">
    <source>
        <dbReference type="EMBL" id="GMS95491.1"/>
    </source>
</evidence>
<dbReference type="AlphaFoldDB" id="A0AAV5TMF2"/>
<reference evidence="2" key="1">
    <citation type="submission" date="2023-10" db="EMBL/GenBank/DDBJ databases">
        <title>Genome assembly of Pristionchus species.</title>
        <authorList>
            <person name="Yoshida K."/>
            <person name="Sommer R.J."/>
        </authorList>
    </citation>
    <scope>NUCLEOTIDE SEQUENCE</scope>
    <source>
        <strain evidence="2">RS0144</strain>
    </source>
</reference>
<feature type="non-terminal residue" evidence="2">
    <location>
        <position position="1"/>
    </location>
</feature>
<protein>
    <submittedName>
        <fullName evidence="2">Uncharacterized protein</fullName>
    </submittedName>
</protein>